<dbReference type="PANTHER" id="PTHR30032:SF8">
    <property type="entry name" value="GERMINATION-SPECIFIC N-ACETYLMURAMOYL-L-ALANINE AMIDASE"/>
    <property type="match status" value="1"/>
</dbReference>
<feature type="non-terminal residue" evidence="2">
    <location>
        <position position="1"/>
    </location>
</feature>
<dbReference type="Proteomes" id="UP000824091">
    <property type="component" value="Unassembled WGS sequence"/>
</dbReference>
<dbReference type="InterPro" id="IPR003343">
    <property type="entry name" value="Big_2"/>
</dbReference>
<dbReference type="SUPFAM" id="SSF49373">
    <property type="entry name" value="Invasin/intimin cell-adhesion fragments"/>
    <property type="match status" value="1"/>
</dbReference>
<dbReference type="EMBL" id="DVMO01000082">
    <property type="protein sequence ID" value="HIU27823.1"/>
    <property type="molecule type" value="Genomic_DNA"/>
</dbReference>
<dbReference type="Pfam" id="PF02368">
    <property type="entry name" value="Big_2"/>
    <property type="match status" value="1"/>
</dbReference>
<proteinExistence type="predicted"/>
<reference evidence="2" key="2">
    <citation type="journal article" date="2021" name="PeerJ">
        <title>Extensive microbial diversity within the chicken gut microbiome revealed by metagenomics and culture.</title>
        <authorList>
            <person name="Gilroy R."/>
            <person name="Ravi A."/>
            <person name="Getino M."/>
            <person name="Pursley I."/>
            <person name="Horton D.L."/>
            <person name="Alikhan N.F."/>
            <person name="Baker D."/>
            <person name="Gharbi K."/>
            <person name="Hall N."/>
            <person name="Watson M."/>
            <person name="Adriaenssens E.M."/>
            <person name="Foster-Nyarko E."/>
            <person name="Jarju S."/>
            <person name="Secka A."/>
            <person name="Antonio M."/>
            <person name="Oren A."/>
            <person name="Chaudhuri R.R."/>
            <person name="La Ragione R."/>
            <person name="Hildebrand F."/>
            <person name="Pallen M.J."/>
        </authorList>
    </citation>
    <scope>NUCLEOTIDE SEQUENCE</scope>
    <source>
        <strain evidence="2">11300</strain>
    </source>
</reference>
<comment type="caution">
    <text evidence="2">The sequence shown here is derived from an EMBL/GenBank/DDBJ whole genome shotgun (WGS) entry which is preliminary data.</text>
</comment>
<dbReference type="InterPro" id="IPR051922">
    <property type="entry name" value="Bact_Sporulation_Assoc"/>
</dbReference>
<sequence length="496" mass="53611">ETFWIDQTELFLETGNGYALKTLAVPADADETRVTWASSDPQIASVNKNGEITAHAQGETIVSAVSWDGKHRAECRVYVTDPEEKIDLVLPDHYREEGGMFAVQCFSYPEPQRDQGFRITSSNAEIVSFEDGQSYCDFTTYSYDDIGILLKINGVGDVSLTAETEDGSLTDVLNLQITLSDEGEYIVTDRDDPADSLFEDQNTVRLYGANRYDTSISTAEALKKTWNVSQFENIIVADGRNYADALAGTYLAKVKNAPILLVGSDLGSQAQARDYIFQNLMDGGKVYILGGTGAVSSDFEAMIEELDVERLAGADRWLTNLGILKEAGIYGQDIIVCSGTDFADSLSASAAGRPILLVGSSLYDVQAEYLDTLGAKKYYIVGGQGAVSEEIADRINTYGPVVRVAGENRYETSAAVARQFFGDESKAVMLAYGDNFPDGLSGGPLAMAIDTPLLLVNSRNTLYAKEYAEQCGADKGVILGGTTLISDDDVADIIGQ</sequence>
<accession>A0A9D1I3Z9</accession>
<name>A0A9D1I3Z9_9FIRM</name>
<evidence type="ECO:0000259" key="1">
    <source>
        <dbReference type="Pfam" id="PF02368"/>
    </source>
</evidence>
<dbReference type="PANTHER" id="PTHR30032">
    <property type="entry name" value="N-ACETYLMURAMOYL-L-ALANINE AMIDASE-RELATED"/>
    <property type="match status" value="1"/>
</dbReference>
<organism evidence="2 3">
    <name type="scientific">Candidatus Fimisoma avicola</name>
    <dbReference type="NCBI Taxonomy" id="2840826"/>
    <lineage>
        <taxon>Bacteria</taxon>
        <taxon>Bacillati</taxon>
        <taxon>Bacillota</taxon>
        <taxon>Clostridia</taxon>
        <taxon>Eubacteriales</taxon>
        <taxon>Candidatus Fimisoma</taxon>
    </lineage>
</organism>
<dbReference type="Gene3D" id="2.60.40.1080">
    <property type="match status" value="1"/>
</dbReference>
<dbReference type="Pfam" id="PF04122">
    <property type="entry name" value="CW_binding_2"/>
    <property type="match status" value="3"/>
</dbReference>
<dbReference type="AlphaFoldDB" id="A0A9D1I3Z9"/>
<gene>
    <name evidence="2" type="ORF">IAD16_05540</name>
</gene>
<dbReference type="InterPro" id="IPR008964">
    <property type="entry name" value="Invasin/intimin_cell_adhesion"/>
</dbReference>
<reference evidence="2" key="1">
    <citation type="submission" date="2020-10" db="EMBL/GenBank/DDBJ databases">
        <authorList>
            <person name="Gilroy R."/>
        </authorList>
    </citation>
    <scope>NUCLEOTIDE SEQUENCE</scope>
    <source>
        <strain evidence="2">11300</strain>
    </source>
</reference>
<dbReference type="Gene3D" id="3.40.50.12090">
    <property type="match status" value="2"/>
</dbReference>
<evidence type="ECO:0000313" key="2">
    <source>
        <dbReference type="EMBL" id="HIU27823.1"/>
    </source>
</evidence>
<evidence type="ECO:0000313" key="3">
    <source>
        <dbReference type="Proteomes" id="UP000824091"/>
    </source>
</evidence>
<dbReference type="InterPro" id="IPR007253">
    <property type="entry name" value="Cell_wall-bd_2"/>
</dbReference>
<feature type="domain" description="BIG2" evidence="1">
    <location>
        <begin position="5"/>
        <end position="77"/>
    </location>
</feature>
<protein>
    <submittedName>
        <fullName evidence="2">Cell wall-binding repeat-containing protein</fullName>
    </submittedName>
</protein>